<evidence type="ECO:0000313" key="13">
    <source>
        <dbReference type="EMBL" id="GAA0818992.1"/>
    </source>
</evidence>
<dbReference type="Proteomes" id="UP001500021">
    <property type="component" value="Unassembled WGS sequence"/>
</dbReference>
<evidence type="ECO:0000256" key="8">
    <source>
        <dbReference type="ARBA" id="ARBA00035676"/>
    </source>
</evidence>
<evidence type="ECO:0000256" key="4">
    <source>
        <dbReference type="ARBA" id="ARBA00022898"/>
    </source>
</evidence>
<dbReference type="InterPro" id="IPR043131">
    <property type="entry name" value="BCAT-like_N"/>
</dbReference>
<organism evidence="13 14">
    <name type="scientific">Colwellia asteriadis</name>
    <dbReference type="NCBI Taxonomy" id="517723"/>
    <lineage>
        <taxon>Bacteria</taxon>
        <taxon>Pseudomonadati</taxon>
        <taxon>Pseudomonadota</taxon>
        <taxon>Gammaproteobacteria</taxon>
        <taxon>Alteromonadales</taxon>
        <taxon>Colwelliaceae</taxon>
        <taxon>Colwellia</taxon>
    </lineage>
</organism>
<dbReference type="Pfam" id="PF01063">
    <property type="entry name" value="Aminotran_4"/>
    <property type="match status" value="1"/>
</dbReference>
<evidence type="ECO:0000256" key="2">
    <source>
        <dbReference type="ARBA" id="ARBA00009320"/>
    </source>
</evidence>
<dbReference type="EC" id="4.1.3.38" evidence="8 10"/>
<dbReference type="GO" id="GO:0016829">
    <property type="term" value="F:lyase activity"/>
    <property type="evidence" value="ECO:0007669"/>
    <property type="project" value="UniProtKB-KW"/>
</dbReference>
<keyword evidence="6 13" id="KW-0456">Lyase</keyword>
<keyword evidence="5" id="KW-0289">Folate biosynthesis</keyword>
<dbReference type="InterPro" id="IPR043132">
    <property type="entry name" value="BCAT-like_C"/>
</dbReference>
<dbReference type="Gene3D" id="3.20.10.10">
    <property type="entry name" value="D-amino Acid Aminotransferase, subunit A, domain 2"/>
    <property type="match status" value="1"/>
</dbReference>
<dbReference type="InterPro" id="IPR001544">
    <property type="entry name" value="Aminotrans_IV"/>
</dbReference>
<dbReference type="InterPro" id="IPR017824">
    <property type="entry name" value="Aminodeoxychorismate_lyase_IV"/>
</dbReference>
<keyword evidence="14" id="KW-1185">Reference proteome</keyword>
<sequence>MKYCSINGEKINHIAITDRGLAYGDGIFTTAKIVAGQVLLLPEHIDRLILGCKQLNISSPIKTELEHELVSAASGFSSGVLKVIISAGSGGRGYSRQGLIAGSTQLIVMVFDFPSHYPQQAQEGLSLGISQQQISISPMLGGIKHLNRLEQVLLRTELDQRVEDDLVVLNTLSEVVEATSANLFYWLDNKLHTPALGYSGVNGLIRQTLLKHNTDVVIKKTSLDDLKKAEAMFICNCVMGIMPINQFNNRALPLNPVQAFISTTNDLNIY</sequence>
<dbReference type="PANTHER" id="PTHR42743:SF2">
    <property type="entry name" value="AMINODEOXYCHORISMATE LYASE"/>
    <property type="match status" value="1"/>
</dbReference>
<accession>A0ABN1L8V5</accession>
<reference evidence="13 14" key="1">
    <citation type="journal article" date="2019" name="Int. J. Syst. Evol. Microbiol.">
        <title>The Global Catalogue of Microorganisms (GCM) 10K type strain sequencing project: providing services to taxonomists for standard genome sequencing and annotation.</title>
        <authorList>
            <consortium name="The Broad Institute Genomics Platform"/>
            <consortium name="The Broad Institute Genome Sequencing Center for Infectious Disease"/>
            <person name="Wu L."/>
            <person name="Ma J."/>
        </authorList>
    </citation>
    <scope>NUCLEOTIDE SEQUENCE [LARGE SCALE GENOMIC DNA]</scope>
    <source>
        <strain evidence="13 14">JCM 15608</strain>
    </source>
</reference>
<evidence type="ECO:0000256" key="6">
    <source>
        <dbReference type="ARBA" id="ARBA00023239"/>
    </source>
</evidence>
<evidence type="ECO:0000256" key="11">
    <source>
        <dbReference type="RuleBase" id="RU004106"/>
    </source>
</evidence>
<dbReference type="InterPro" id="IPR018300">
    <property type="entry name" value="Aminotrans_IV_CS"/>
</dbReference>
<comment type="cofactor">
    <cofactor evidence="1 12">
        <name>pyridoxal 5'-phosphate</name>
        <dbReference type="ChEBI" id="CHEBI:597326"/>
    </cofactor>
</comment>
<comment type="similarity">
    <text evidence="2 11">Belongs to the class-IV pyridoxal-phosphate-dependent aminotransferase family.</text>
</comment>
<evidence type="ECO:0000256" key="10">
    <source>
        <dbReference type="NCBIfam" id="TIGR03461"/>
    </source>
</evidence>
<evidence type="ECO:0000256" key="1">
    <source>
        <dbReference type="ARBA" id="ARBA00001933"/>
    </source>
</evidence>
<evidence type="ECO:0000313" key="14">
    <source>
        <dbReference type="Proteomes" id="UP001500021"/>
    </source>
</evidence>
<dbReference type="EMBL" id="BAAAFA010000007">
    <property type="protein sequence ID" value="GAA0818992.1"/>
    <property type="molecule type" value="Genomic_DNA"/>
</dbReference>
<protein>
    <recommendedName>
        <fullName evidence="8 10">Aminodeoxychorismate lyase</fullName>
        <ecNumber evidence="8 10">4.1.3.38</ecNumber>
    </recommendedName>
</protein>
<name>A0ABN1L8V5_9GAMM</name>
<dbReference type="NCBIfam" id="TIGR03461">
    <property type="entry name" value="pabC_Proteo"/>
    <property type="match status" value="1"/>
</dbReference>
<dbReference type="PANTHER" id="PTHR42743">
    <property type="entry name" value="AMINO-ACID AMINOTRANSFERASE"/>
    <property type="match status" value="1"/>
</dbReference>
<evidence type="ECO:0000256" key="7">
    <source>
        <dbReference type="ARBA" id="ARBA00035633"/>
    </source>
</evidence>
<keyword evidence="4 12" id="KW-0663">Pyridoxal phosphate</keyword>
<comment type="pathway">
    <text evidence="7">Cofactor biosynthesis; tetrahydrofolate biosynthesis; 4-aminobenzoate from chorismate: step 2/2.</text>
</comment>
<proteinExistence type="inferred from homology"/>
<evidence type="ECO:0000256" key="3">
    <source>
        <dbReference type="ARBA" id="ARBA00011738"/>
    </source>
</evidence>
<evidence type="ECO:0000256" key="9">
    <source>
        <dbReference type="ARBA" id="ARBA00049529"/>
    </source>
</evidence>
<comment type="subunit">
    <text evidence="3">Homodimer.</text>
</comment>
<dbReference type="InterPro" id="IPR036038">
    <property type="entry name" value="Aminotransferase-like"/>
</dbReference>
<evidence type="ECO:0000256" key="5">
    <source>
        <dbReference type="ARBA" id="ARBA00022909"/>
    </source>
</evidence>
<dbReference type="Gene3D" id="3.30.470.10">
    <property type="match status" value="1"/>
</dbReference>
<comment type="caution">
    <text evidence="13">The sequence shown here is derived from an EMBL/GenBank/DDBJ whole genome shotgun (WGS) entry which is preliminary data.</text>
</comment>
<dbReference type="SUPFAM" id="SSF56752">
    <property type="entry name" value="D-aminoacid aminotransferase-like PLP-dependent enzymes"/>
    <property type="match status" value="1"/>
</dbReference>
<dbReference type="InterPro" id="IPR050571">
    <property type="entry name" value="Class-IV_PLP-Dep_Aminotrnsfr"/>
</dbReference>
<dbReference type="NCBIfam" id="NF004761">
    <property type="entry name" value="PRK06092.1"/>
    <property type="match status" value="1"/>
</dbReference>
<evidence type="ECO:0000256" key="12">
    <source>
        <dbReference type="RuleBase" id="RU004516"/>
    </source>
</evidence>
<gene>
    <name evidence="13" type="primary">pabC</name>
    <name evidence="13" type="ORF">GCM10009111_22510</name>
</gene>
<comment type="catalytic activity">
    <reaction evidence="9">
        <text>4-amino-4-deoxychorismate = 4-aminobenzoate + pyruvate + H(+)</text>
        <dbReference type="Rhea" id="RHEA:16201"/>
        <dbReference type="ChEBI" id="CHEBI:15361"/>
        <dbReference type="ChEBI" id="CHEBI:15378"/>
        <dbReference type="ChEBI" id="CHEBI:17836"/>
        <dbReference type="ChEBI" id="CHEBI:58406"/>
        <dbReference type="EC" id="4.1.3.38"/>
    </reaction>
</comment>
<dbReference type="RefSeq" id="WP_343817503.1">
    <property type="nucleotide sequence ID" value="NZ_BAAAFA010000007.1"/>
</dbReference>
<dbReference type="PROSITE" id="PS00770">
    <property type="entry name" value="AA_TRANSFER_CLASS_4"/>
    <property type="match status" value="1"/>
</dbReference>